<dbReference type="InterPro" id="IPR007319">
    <property type="entry name" value="WDR36/Utp21_C"/>
</dbReference>
<feature type="domain" description="WDR36/Utp21 C-terminal" evidence="4">
    <location>
        <begin position="837"/>
        <end position="1043"/>
    </location>
</feature>
<keyword evidence="7" id="KW-1185">Reference proteome</keyword>
<feature type="repeat" description="WD" evidence="3">
    <location>
        <begin position="200"/>
        <end position="222"/>
    </location>
</feature>
<dbReference type="EMBL" id="VNKQ01000006">
    <property type="protein sequence ID" value="KAG0650548.1"/>
    <property type="molecule type" value="Genomic_DNA"/>
</dbReference>
<proteinExistence type="predicted"/>
<name>A0A9P7AYD5_9HELO</name>
<dbReference type="InterPro" id="IPR036322">
    <property type="entry name" value="WD40_repeat_dom_sf"/>
</dbReference>
<dbReference type="PANTHER" id="PTHR22840:SF12">
    <property type="entry name" value="WD REPEAT-CONTAINING PROTEIN 36"/>
    <property type="match status" value="1"/>
</dbReference>
<evidence type="ECO:0000256" key="3">
    <source>
        <dbReference type="PROSITE-ProRule" id="PRU00221"/>
    </source>
</evidence>
<dbReference type="PROSITE" id="PS50082">
    <property type="entry name" value="WD_REPEATS_2"/>
    <property type="match status" value="3"/>
</dbReference>
<dbReference type="InterPro" id="IPR019775">
    <property type="entry name" value="WD40_repeat_CS"/>
</dbReference>
<dbReference type="PROSITE" id="PS50294">
    <property type="entry name" value="WD_REPEATS_REGION"/>
    <property type="match status" value="2"/>
</dbReference>
<keyword evidence="2" id="KW-0677">Repeat</keyword>
<dbReference type="OrthoDB" id="10250769at2759"/>
<evidence type="ECO:0000256" key="1">
    <source>
        <dbReference type="ARBA" id="ARBA00022574"/>
    </source>
</evidence>
<dbReference type="SUPFAM" id="SSF101908">
    <property type="entry name" value="Putative isomerase YbhE"/>
    <property type="match status" value="1"/>
</dbReference>
<dbReference type="PANTHER" id="PTHR22840">
    <property type="entry name" value="WD REPEAT-CONTAINING PROTEIN 36"/>
    <property type="match status" value="1"/>
</dbReference>
<dbReference type="AlphaFoldDB" id="A0A9P7AYD5"/>
<evidence type="ECO:0000313" key="7">
    <source>
        <dbReference type="Proteomes" id="UP000785200"/>
    </source>
</evidence>
<keyword evidence="1 3" id="KW-0853">WD repeat</keyword>
<dbReference type="InterPro" id="IPR059157">
    <property type="entry name" value="WDR36-Utp21_N"/>
</dbReference>
<dbReference type="FunFam" id="2.130.10.10:FF:000565">
    <property type="entry name" value="Putative snoRNA binding protein"/>
    <property type="match status" value="1"/>
</dbReference>
<evidence type="ECO:0000256" key="2">
    <source>
        <dbReference type="ARBA" id="ARBA00022737"/>
    </source>
</evidence>
<sequence>MPSTLVVNGRDGPVVKRQKLNGVDAPRSTVRESRIFTPFRTIGLVSSTSVPFTSIPLGKTSFQITTSVGKCLQTYDLKRGLNLVFLTRPQMPEDVSATTAWKDRVFAAWGGSKPGVKQGVWVFKRGKKIAELELPEDLEEPIKQILVFGTWIVGCCRTRIEVWKSTTYEHYTTLYPTAAQKGGHELTGGITNMPTYLNKLFAGRKDGSVEIWNVSSGKLIYSILPPAVNSGAVTVLQPTPALSLLAIAYTEGPLIIHNIQSDETIIQLNGGDSNTAISSISFRTDELGAGEDGRTPGVMATAGPENGDVTFWDLNKGGRIMGILRGAHNPPLDVGATVGGGVSKVEFLPGQPVIVTSGLDNSLKSWIFDETPFSPIPRILHSRSGHAAPVTKLQFLPTDADGADAGGKWLLSAGKDRSLWGWSLRRDGQSTELSQGNIRRKAKNTGILANVSLANEPSASIADLKAPEITCMAISLNRDGGIGANPGGKTIWQKGSHGHKKPTDATVTGVTGWESVVTGHKDDKYARTWFWGRKKAGRWALETSDGGNVRSVAISPCGTFSVIGSELGGIDMYNLQSGLHRQRFPSRLTQAQAKKLKIQQIQEAEGTLQAGSASIRTFRPGMGKHTKPVTGVVVDSLNKNIISCSLDGRVKFWDFGSGNLIDEMDWHPMVAVTGIRYHAANDLIALTCDDLSIRIVDIETKKTIRELWGCQGGINDICFSNDGRWIIAASKDCVVRVWDLPTGHLIDAIRMKSQCTALAFSGTGEFLATTCEGEVGVNIWNNRTLFTHVPTRHISEKEIAEISAPTVSGEGGQNLIDGAFEDVNDDAEDSAPSFSLDQLSADMMTLSLVPKSRWQTLLHIDLIKQRNKPTEAPRVPEKAPFFLGSLDKPKLSAGAEEKSADGGVLEKSRIMQMDRLGSERPFTVALRSGGESGNYAPFIDHLKTLSPSAADLEIRSLNSSTSETESDELVNFVEALTNRLKEKKDYELVQAWMTVFLRLHMDAAEHDERLVEVLREWRKEQEKEGARLGEMVGFCSGVVGFLRDPR</sequence>
<reference evidence="6" key="1">
    <citation type="submission" date="2019-07" db="EMBL/GenBank/DDBJ databases">
        <title>Hyphodiscus hymeniophilus genome sequencing and assembly.</title>
        <authorList>
            <person name="Kramer G."/>
            <person name="Nodwell J."/>
        </authorList>
    </citation>
    <scope>NUCLEOTIDE SEQUENCE</scope>
    <source>
        <strain evidence="6">ATCC 34498</strain>
    </source>
</reference>
<dbReference type="Pfam" id="PF04192">
    <property type="entry name" value="Utp21"/>
    <property type="match status" value="1"/>
</dbReference>
<accession>A0A9P7AYD5</accession>
<evidence type="ECO:0000313" key="6">
    <source>
        <dbReference type="EMBL" id="KAG0650548.1"/>
    </source>
</evidence>
<dbReference type="InterPro" id="IPR015943">
    <property type="entry name" value="WD40/YVTN_repeat-like_dom_sf"/>
</dbReference>
<dbReference type="SUPFAM" id="SSF50978">
    <property type="entry name" value="WD40 repeat-like"/>
    <property type="match status" value="2"/>
</dbReference>
<dbReference type="Proteomes" id="UP000785200">
    <property type="component" value="Unassembled WGS sequence"/>
</dbReference>
<organism evidence="6 7">
    <name type="scientific">Hyphodiscus hymeniophilus</name>
    <dbReference type="NCBI Taxonomy" id="353542"/>
    <lineage>
        <taxon>Eukaryota</taxon>
        <taxon>Fungi</taxon>
        <taxon>Dikarya</taxon>
        <taxon>Ascomycota</taxon>
        <taxon>Pezizomycotina</taxon>
        <taxon>Leotiomycetes</taxon>
        <taxon>Helotiales</taxon>
        <taxon>Hyphodiscaceae</taxon>
        <taxon>Hyphodiscus</taxon>
    </lineage>
</organism>
<dbReference type="GO" id="GO:0006364">
    <property type="term" value="P:rRNA processing"/>
    <property type="evidence" value="ECO:0007669"/>
    <property type="project" value="InterPro"/>
</dbReference>
<dbReference type="GO" id="GO:0032040">
    <property type="term" value="C:small-subunit processome"/>
    <property type="evidence" value="ECO:0007669"/>
    <property type="project" value="InterPro"/>
</dbReference>
<dbReference type="SMART" id="SM00320">
    <property type="entry name" value="WD40"/>
    <property type="match status" value="7"/>
</dbReference>
<dbReference type="GO" id="GO:0034388">
    <property type="term" value="C:Pwp2p-containing subcomplex of 90S preribosome"/>
    <property type="evidence" value="ECO:0007669"/>
    <property type="project" value="TreeGrafter"/>
</dbReference>
<gene>
    <name evidence="6" type="ORF">D0Z07_3249</name>
</gene>
<dbReference type="Pfam" id="PF25171">
    <property type="entry name" value="Beta-prop_WDR36-Utp21_1st"/>
    <property type="match status" value="1"/>
</dbReference>
<dbReference type="InterPro" id="IPR001680">
    <property type="entry name" value="WD40_rpt"/>
</dbReference>
<protein>
    <submittedName>
        <fullName evidence="6">U3 small nucleolar RNA-associated 21</fullName>
    </submittedName>
</protein>
<feature type="domain" description="WDR36/Utp21 N-terminal" evidence="5">
    <location>
        <begin position="64"/>
        <end position="369"/>
    </location>
</feature>
<feature type="repeat" description="WD" evidence="3">
    <location>
        <begin position="707"/>
        <end position="748"/>
    </location>
</feature>
<dbReference type="PROSITE" id="PS00678">
    <property type="entry name" value="WD_REPEATS_1"/>
    <property type="match status" value="1"/>
</dbReference>
<feature type="repeat" description="WD" evidence="3">
    <location>
        <begin position="622"/>
        <end position="663"/>
    </location>
</feature>
<dbReference type="Pfam" id="PF25168">
    <property type="entry name" value="Beta-prop_WDR36-Utp21_2nd"/>
    <property type="match status" value="1"/>
</dbReference>
<evidence type="ECO:0000259" key="5">
    <source>
        <dbReference type="Pfam" id="PF25171"/>
    </source>
</evidence>
<dbReference type="Gene3D" id="2.130.10.10">
    <property type="entry name" value="YVTN repeat-like/Quinoprotein amine dehydrogenase"/>
    <property type="match status" value="2"/>
</dbReference>
<evidence type="ECO:0000259" key="4">
    <source>
        <dbReference type="Pfam" id="PF04192"/>
    </source>
</evidence>
<comment type="caution">
    <text evidence="6">The sequence shown here is derived from an EMBL/GenBank/DDBJ whole genome shotgun (WGS) entry which is preliminary data.</text>
</comment>